<gene>
    <name evidence="2" type="ORF">DPM12_00500</name>
</gene>
<evidence type="ECO:0000313" key="2">
    <source>
        <dbReference type="EMBL" id="RAW18604.1"/>
    </source>
</evidence>
<dbReference type="EMBL" id="QMIG01000001">
    <property type="protein sequence ID" value="RAW18604.1"/>
    <property type="molecule type" value="Genomic_DNA"/>
</dbReference>
<dbReference type="RefSeq" id="WP_112256184.1">
    <property type="nucleotide sequence ID" value="NZ_QMIG01000001.1"/>
</dbReference>
<dbReference type="CDD" id="cd07716">
    <property type="entry name" value="RNaseZ_short-form-like_MBL-fold"/>
    <property type="match status" value="1"/>
</dbReference>
<organism evidence="2 3">
    <name type="scientific">Phytoactinopolyspora halophila</name>
    <dbReference type="NCBI Taxonomy" id="1981511"/>
    <lineage>
        <taxon>Bacteria</taxon>
        <taxon>Bacillati</taxon>
        <taxon>Actinomycetota</taxon>
        <taxon>Actinomycetes</taxon>
        <taxon>Jiangellales</taxon>
        <taxon>Jiangellaceae</taxon>
        <taxon>Phytoactinopolyspora</taxon>
    </lineage>
</organism>
<dbReference type="InterPro" id="IPR036866">
    <property type="entry name" value="RibonucZ/Hydroxyglut_hydro"/>
</dbReference>
<dbReference type="Gene3D" id="3.60.15.10">
    <property type="entry name" value="Ribonuclease Z/Hydroxyacylglutathione hydrolase-like"/>
    <property type="match status" value="1"/>
</dbReference>
<proteinExistence type="predicted"/>
<comment type="caution">
    <text evidence="2">The sequence shown here is derived from an EMBL/GenBank/DDBJ whole genome shotgun (WGS) entry which is preliminary data.</text>
</comment>
<keyword evidence="3" id="KW-1185">Reference proteome</keyword>
<accession>A0A329R1Q8</accession>
<evidence type="ECO:0000313" key="3">
    <source>
        <dbReference type="Proteomes" id="UP000250462"/>
    </source>
</evidence>
<dbReference type="GO" id="GO:0042781">
    <property type="term" value="F:3'-tRNA processing endoribonuclease activity"/>
    <property type="evidence" value="ECO:0007669"/>
    <property type="project" value="TreeGrafter"/>
</dbReference>
<dbReference type="Pfam" id="PF12706">
    <property type="entry name" value="Lactamase_B_2"/>
    <property type="match status" value="1"/>
</dbReference>
<dbReference type="SUPFAM" id="SSF56281">
    <property type="entry name" value="Metallo-hydrolase/oxidoreductase"/>
    <property type="match status" value="1"/>
</dbReference>
<name>A0A329R1Q8_9ACTN</name>
<reference evidence="2 3" key="1">
    <citation type="submission" date="2018-06" db="EMBL/GenBank/DDBJ databases">
        <title>Phytoactinopolyspora halophila sp. nov., a novel halophilic actinomycete isolated from a saline soil in China.</title>
        <authorList>
            <person name="Tang S.-K."/>
        </authorList>
    </citation>
    <scope>NUCLEOTIDE SEQUENCE [LARGE SCALE GENOMIC DNA]</scope>
    <source>
        <strain evidence="2 3">YIM 96934</strain>
    </source>
</reference>
<dbReference type="Proteomes" id="UP000250462">
    <property type="component" value="Unassembled WGS sequence"/>
</dbReference>
<evidence type="ECO:0000259" key="1">
    <source>
        <dbReference type="SMART" id="SM00849"/>
    </source>
</evidence>
<dbReference type="SMART" id="SM00849">
    <property type="entry name" value="Lactamase_B"/>
    <property type="match status" value="1"/>
</dbReference>
<dbReference type="OrthoDB" id="9800940at2"/>
<keyword evidence="2" id="KW-0378">Hydrolase</keyword>
<sequence length="256" mass="27407">MRLTVLGCSGSMPGPTSPASSYLVEAGTTRVVLDLGSGSMIKLQDKIGFEALDTLDAVLISHLHPDHYIDLCAYYVALRYGMGRDYRRVPVWGPDGTAERLARAYGERPEPDPVMSAEFEFHTLPGPPTPRFTVGDISVEVTHVVHPITAYAFRLEHDGRSIVYSGDTGPCAALVELARGADLMLCEAAFQDHPNPPPNLHLTGEEAGEHGARAGVARMVITHVPPWGDPERAVAGARATFDGPVVAASVGATWDI</sequence>
<dbReference type="PANTHER" id="PTHR46018">
    <property type="entry name" value="ZINC PHOSPHODIESTERASE ELAC PROTEIN 1"/>
    <property type="match status" value="1"/>
</dbReference>
<dbReference type="PANTHER" id="PTHR46018:SF4">
    <property type="entry name" value="METALLO-HYDROLASE YHFI-RELATED"/>
    <property type="match status" value="1"/>
</dbReference>
<dbReference type="AlphaFoldDB" id="A0A329R1Q8"/>
<protein>
    <submittedName>
        <fullName evidence="2">MBL fold metallo-hydrolase</fullName>
    </submittedName>
</protein>
<dbReference type="InterPro" id="IPR001279">
    <property type="entry name" value="Metallo-B-lactamas"/>
</dbReference>
<feature type="domain" description="Metallo-beta-lactamase" evidence="1">
    <location>
        <begin position="18"/>
        <end position="205"/>
    </location>
</feature>